<dbReference type="Pfam" id="PF00072">
    <property type="entry name" value="Response_reg"/>
    <property type="match status" value="1"/>
</dbReference>
<dbReference type="Gene3D" id="3.40.50.2300">
    <property type="match status" value="1"/>
</dbReference>
<dbReference type="AlphaFoldDB" id="A0A9X5I323"/>
<dbReference type="CDD" id="cd17557">
    <property type="entry name" value="REC_Rcp-like"/>
    <property type="match status" value="1"/>
</dbReference>
<name>A0A9X5I323_9CYAN</name>
<keyword evidence="1" id="KW-0597">Phosphoprotein</keyword>
<evidence type="ECO:0000256" key="1">
    <source>
        <dbReference type="PROSITE-ProRule" id="PRU00169"/>
    </source>
</evidence>
<accession>A0A9X5I323</accession>
<dbReference type="Proteomes" id="UP000031532">
    <property type="component" value="Unassembled WGS sequence"/>
</dbReference>
<dbReference type="InterPro" id="IPR001789">
    <property type="entry name" value="Sig_transdc_resp-reg_receiver"/>
</dbReference>
<dbReference type="PANTHER" id="PTHR44520:SF2">
    <property type="entry name" value="RESPONSE REGULATOR RCP1"/>
    <property type="match status" value="1"/>
</dbReference>
<organism evidence="3 4">
    <name type="scientific">Scytonema millei VB511283</name>
    <dbReference type="NCBI Taxonomy" id="1245923"/>
    <lineage>
        <taxon>Bacteria</taxon>
        <taxon>Bacillati</taxon>
        <taxon>Cyanobacteriota</taxon>
        <taxon>Cyanophyceae</taxon>
        <taxon>Nostocales</taxon>
        <taxon>Scytonemataceae</taxon>
        <taxon>Scytonema</taxon>
    </lineage>
</organism>
<dbReference type="PROSITE" id="PS50110">
    <property type="entry name" value="RESPONSE_REGULATORY"/>
    <property type="match status" value="1"/>
</dbReference>
<dbReference type="SMART" id="SM00448">
    <property type="entry name" value="REC"/>
    <property type="match status" value="1"/>
</dbReference>
<gene>
    <name evidence="3" type="ORF">QH73_0004800</name>
</gene>
<dbReference type="PANTHER" id="PTHR44520">
    <property type="entry name" value="RESPONSE REGULATOR RCP1-RELATED"/>
    <property type="match status" value="1"/>
</dbReference>
<comment type="caution">
    <text evidence="3">The sequence shown here is derived from an EMBL/GenBank/DDBJ whole genome shotgun (WGS) entry which is preliminary data.</text>
</comment>
<dbReference type="SUPFAM" id="SSF52172">
    <property type="entry name" value="CheY-like"/>
    <property type="match status" value="1"/>
</dbReference>
<dbReference type="InterPro" id="IPR011006">
    <property type="entry name" value="CheY-like_superfamily"/>
</dbReference>
<dbReference type="OrthoDB" id="5510574at2"/>
<feature type="domain" description="Response regulatory" evidence="2">
    <location>
        <begin position="13"/>
        <end position="138"/>
    </location>
</feature>
<reference evidence="3 4" key="1">
    <citation type="journal article" date="2015" name="Genome Announc.">
        <title>Draft Genome Sequence of the Terrestrial Cyanobacterium Scytonema millei VB511283, Isolated from Eastern India.</title>
        <authorList>
            <person name="Sen D."/>
            <person name="Chandrababunaidu M.M."/>
            <person name="Singh D."/>
            <person name="Sanghi N."/>
            <person name="Ghorai A."/>
            <person name="Mishra G.P."/>
            <person name="Madduluri M."/>
            <person name="Adhikary S.P."/>
            <person name="Tripathy S."/>
        </authorList>
    </citation>
    <scope>NUCLEOTIDE SEQUENCE [LARGE SCALE GENOMIC DNA]</scope>
    <source>
        <strain evidence="3 4">VB511283</strain>
    </source>
</reference>
<evidence type="ECO:0000313" key="4">
    <source>
        <dbReference type="Proteomes" id="UP000031532"/>
    </source>
</evidence>
<evidence type="ECO:0000313" key="3">
    <source>
        <dbReference type="EMBL" id="NHC33988.1"/>
    </source>
</evidence>
<proteinExistence type="predicted"/>
<protein>
    <submittedName>
        <fullName evidence="3">Response regulator</fullName>
    </submittedName>
</protein>
<keyword evidence="4" id="KW-1185">Reference proteome</keyword>
<dbReference type="GO" id="GO:0000160">
    <property type="term" value="P:phosphorelay signal transduction system"/>
    <property type="evidence" value="ECO:0007669"/>
    <property type="project" value="InterPro"/>
</dbReference>
<feature type="modified residue" description="4-aspartylphosphate" evidence="1">
    <location>
        <position position="71"/>
    </location>
</feature>
<evidence type="ECO:0000259" key="2">
    <source>
        <dbReference type="PROSITE" id="PS50110"/>
    </source>
</evidence>
<dbReference type="InterPro" id="IPR052893">
    <property type="entry name" value="TCS_response_regulator"/>
</dbReference>
<dbReference type="EMBL" id="JTJC03000001">
    <property type="protein sequence ID" value="NHC33988.1"/>
    <property type="molecule type" value="Genomic_DNA"/>
</dbReference>
<sequence length="148" mass="16571">MLVSSIVLFVPIEILLVEDNSGDVQLTKLALEESKMSVNLHVVEDGVEALAFLRKEGKYANAKHPDIILLDLNLPKKDGREVLAEIKADPNLKRIPAIVLTASQAEADILNAYNLNANCYITKPVDFDRFVKIVQSIENFWFTIVRLP</sequence>